<evidence type="ECO:0000259" key="2">
    <source>
        <dbReference type="Pfam" id="PF09811"/>
    </source>
</evidence>
<evidence type="ECO:0000313" key="3">
    <source>
        <dbReference type="Proteomes" id="UP000504637"/>
    </source>
</evidence>
<dbReference type="Pfam" id="PF09811">
    <property type="entry name" value="Yae1_N"/>
    <property type="match status" value="1"/>
</dbReference>
<dbReference type="InterPro" id="IPR052436">
    <property type="entry name" value="LTO1_adapter"/>
</dbReference>
<comment type="similarity">
    <text evidence="1">Belongs to the LTO1 family.</text>
</comment>
<reference evidence="4" key="1">
    <citation type="submission" date="2020-01" db="EMBL/GenBank/DDBJ databases">
        <authorList>
            <consortium name="DOE Joint Genome Institute"/>
            <person name="Haridas S."/>
            <person name="Albert R."/>
            <person name="Binder M."/>
            <person name="Bloem J."/>
            <person name="Labutti K."/>
            <person name="Salamov A."/>
            <person name="Andreopoulos B."/>
            <person name="Baker S.E."/>
            <person name="Barry K."/>
            <person name="Bills G."/>
            <person name="Bluhm B.H."/>
            <person name="Cannon C."/>
            <person name="Castanera R."/>
            <person name="Culley D.E."/>
            <person name="Daum C."/>
            <person name="Ezra D."/>
            <person name="Gonzalez J.B."/>
            <person name="Henrissat B."/>
            <person name="Kuo A."/>
            <person name="Liang C."/>
            <person name="Lipzen A."/>
            <person name="Lutzoni F."/>
            <person name="Magnuson J."/>
            <person name="Mondo S."/>
            <person name="Nolan M."/>
            <person name="Ohm R."/>
            <person name="Pangilinan J."/>
            <person name="Park H.-J."/>
            <person name="Ramirez L."/>
            <person name="Alfaro M."/>
            <person name="Sun H."/>
            <person name="Tritt A."/>
            <person name="Yoshinaga Y."/>
            <person name="Zwiers L.-H."/>
            <person name="Turgeon B.G."/>
            <person name="Goodwin S.B."/>
            <person name="Spatafora J.W."/>
            <person name="Crous P.W."/>
            <person name="Grigoriev I.V."/>
        </authorList>
    </citation>
    <scope>NUCLEOTIDE SEQUENCE</scope>
    <source>
        <strain evidence="4">CBS 342.82</strain>
    </source>
</reference>
<gene>
    <name evidence="4" type="ORF">K489DRAFT_302153</name>
</gene>
<reference evidence="4" key="3">
    <citation type="submission" date="2025-08" db="UniProtKB">
        <authorList>
            <consortium name="RefSeq"/>
        </authorList>
    </citation>
    <scope>IDENTIFICATION</scope>
    <source>
        <strain evidence="4">CBS 342.82</strain>
    </source>
</reference>
<dbReference type="PANTHER" id="PTHR28532:SF1">
    <property type="entry name" value="ORAL CANCER OVEREXPRESSED 1"/>
    <property type="match status" value="1"/>
</dbReference>
<dbReference type="Proteomes" id="UP000504637">
    <property type="component" value="Unplaced"/>
</dbReference>
<feature type="domain" description="Essential protein Yae1 N-terminal" evidence="2">
    <location>
        <begin position="15"/>
        <end position="53"/>
    </location>
</feature>
<feature type="non-terminal residue" evidence="4">
    <location>
        <position position="118"/>
    </location>
</feature>
<dbReference type="GeneID" id="54358246"/>
<organism evidence="4">
    <name type="scientific">Dissoconium aciculare CBS 342.82</name>
    <dbReference type="NCBI Taxonomy" id="1314786"/>
    <lineage>
        <taxon>Eukaryota</taxon>
        <taxon>Fungi</taxon>
        <taxon>Dikarya</taxon>
        <taxon>Ascomycota</taxon>
        <taxon>Pezizomycotina</taxon>
        <taxon>Dothideomycetes</taxon>
        <taxon>Dothideomycetidae</taxon>
        <taxon>Mycosphaerellales</taxon>
        <taxon>Dissoconiaceae</taxon>
        <taxon>Dissoconium</taxon>
    </lineage>
</organism>
<dbReference type="AlphaFoldDB" id="A0A6J3LY13"/>
<keyword evidence="3" id="KW-1185">Reference proteome</keyword>
<dbReference type="OrthoDB" id="48036at2759"/>
<sequence length="118" mass="13515">FDSILDLEEQFYSEGYNLGVADGARTGRIEGRIFGLEKGFEKFLEAGRLHGRAIIWQDEARTNGNERFIKHVERMATLVNPEDYITANTEEAVNDVEERIKDAKGKERIIKRILGEND</sequence>
<dbReference type="RefSeq" id="XP_033457215.1">
    <property type="nucleotide sequence ID" value="XM_033600446.1"/>
</dbReference>
<reference evidence="4" key="2">
    <citation type="submission" date="2020-04" db="EMBL/GenBank/DDBJ databases">
        <authorList>
            <consortium name="NCBI Genome Project"/>
        </authorList>
    </citation>
    <scope>NUCLEOTIDE SEQUENCE</scope>
    <source>
        <strain evidence="4">CBS 342.82</strain>
    </source>
</reference>
<accession>A0A6J3LY13</accession>
<feature type="non-terminal residue" evidence="4">
    <location>
        <position position="1"/>
    </location>
</feature>
<protein>
    <submittedName>
        <fullName evidence="4">DUF1715-domain-containing protein</fullName>
    </submittedName>
</protein>
<dbReference type="PANTHER" id="PTHR28532">
    <property type="entry name" value="GEO13458P1"/>
    <property type="match status" value="1"/>
</dbReference>
<dbReference type="InterPro" id="IPR019191">
    <property type="entry name" value="Essential_protein_Yae1_N"/>
</dbReference>
<proteinExistence type="inferred from homology"/>
<evidence type="ECO:0000313" key="4">
    <source>
        <dbReference type="RefSeq" id="XP_033457215.1"/>
    </source>
</evidence>
<evidence type="ECO:0000256" key="1">
    <source>
        <dbReference type="ARBA" id="ARBA00038090"/>
    </source>
</evidence>
<name>A0A6J3LY13_9PEZI</name>